<dbReference type="GO" id="GO:0008286">
    <property type="term" value="P:insulin receptor signaling pathway"/>
    <property type="evidence" value="ECO:0007669"/>
    <property type="project" value="UniProtKB-ARBA"/>
</dbReference>
<dbReference type="CDD" id="cd20032">
    <property type="entry name" value="FH_FOXO"/>
    <property type="match status" value="1"/>
</dbReference>
<name>A0A5N5T4T1_9CRUS</name>
<dbReference type="GO" id="GO:0000978">
    <property type="term" value="F:RNA polymerase II cis-regulatory region sequence-specific DNA binding"/>
    <property type="evidence" value="ECO:0007669"/>
    <property type="project" value="TreeGrafter"/>
</dbReference>
<feature type="domain" description="Fork-head" evidence="17">
    <location>
        <begin position="72"/>
        <end position="178"/>
    </location>
</feature>
<keyword evidence="10" id="KW-0804">Transcription</keyword>
<dbReference type="InterPro" id="IPR030456">
    <property type="entry name" value="TF_fork_head_CS_2"/>
</dbReference>
<dbReference type="PROSITE" id="PS50039">
    <property type="entry name" value="FORK_HEAD_3"/>
    <property type="match status" value="1"/>
</dbReference>
<comment type="subunit">
    <text evidence="13">Interacts with melt.</text>
</comment>
<dbReference type="FunFam" id="1.10.10.10:FF:000032">
    <property type="entry name" value="Forkhead box protein O4"/>
    <property type="match status" value="1"/>
</dbReference>
<evidence type="ECO:0000256" key="1">
    <source>
        <dbReference type="ARBA" id="ARBA00004123"/>
    </source>
</evidence>
<dbReference type="GO" id="GO:0005634">
    <property type="term" value="C:nucleus"/>
    <property type="evidence" value="ECO:0007669"/>
    <property type="project" value="UniProtKB-SubCell"/>
</dbReference>
<keyword evidence="19" id="KW-1185">Reference proteome</keyword>
<keyword evidence="9" id="KW-0010">Activator</keyword>
<dbReference type="OrthoDB" id="5954824at2759"/>
<evidence type="ECO:0000256" key="3">
    <source>
        <dbReference type="ARBA" id="ARBA00022473"/>
    </source>
</evidence>
<dbReference type="GO" id="GO:0050778">
    <property type="term" value="P:positive regulation of immune response"/>
    <property type="evidence" value="ECO:0007669"/>
    <property type="project" value="UniProtKB-ARBA"/>
</dbReference>
<dbReference type="SUPFAM" id="SSF46785">
    <property type="entry name" value="Winged helix' DNA-binding domain"/>
    <property type="match status" value="1"/>
</dbReference>
<dbReference type="PANTHER" id="PTHR45767">
    <property type="entry name" value="FORKHEAD BOX PROTEIN O"/>
    <property type="match status" value="1"/>
</dbReference>
<reference evidence="18 19" key="1">
    <citation type="journal article" date="2019" name="PLoS Biol.">
        <title>Sex chromosomes control vertical transmission of feminizing Wolbachia symbionts in an isopod.</title>
        <authorList>
            <person name="Becking T."/>
            <person name="Chebbi M.A."/>
            <person name="Giraud I."/>
            <person name="Moumen B."/>
            <person name="Laverre T."/>
            <person name="Caubet Y."/>
            <person name="Peccoud J."/>
            <person name="Gilbert C."/>
            <person name="Cordaux R."/>
        </authorList>
    </citation>
    <scope>NUCLEOTIDE SEQUENCE [LARGE SCALE GENOMIC DNA]</scope>
    <source>
        <strain evidence="18">ANa2</strain>
        <tissue evidence="18">Whole body excluding digestive tract and cuticle</tissue>
    </source>
</reference>
<evidence type="ECO:0000256" key="2">
    <source>
        <dbReference type="ARBA" id="ARBA00004496"/>
    </source>
</evidence>
<evidence type="ECO:0000256" key="6">
    <source>
        <dbReference type="ARBA" id="ARBA00022604"/>
    </source>
</evidence>
<dbReference type="EMBL" id="SEYY01010810">
    <property type="protein sequence ID" value="KAB7501392.1"/>
    <property type="molecule type" value="Genomic_DNA"/>
</dbReference>
<dbReference type="AlphaFoldDB" id="A0A5N5T4T1"/>
<keyword evidence="6" id="KW-0341">Growth regulation</keyword>
<dbReference type="PRINTS" id="PR00053">
    <property type="entry name" value="FORKHEAD"/>
</dbReference>
<evidence type="ECO:0000256" key="16">
    <source>
        <dbReference type="SAM" id="MobiDB-lite"/>
    </source>
</evidence>
<evidence type="ECO:0000256" key="7">
    <source>
        <dbReference type="ARBA" id="ARBA00023015"/>
    </source>
</evidence>
<sequence>MVPPVVSEPQLQGLPISPLTPGAMPLTMESDESSVVDPTASGEAQRFCGGASSLLETPRSPPKKNTSKRNPWGNMPYSDLIAKAIASSPEGRATSSEIYDWIIQNVPHFKDKGDSNSSAGWKNSIRHNLSLHNRFMRMQNEDTGKSSWWVLNPDAKPGKSTRRRANSLEGGNRMEKKRGRVRKKEVLYY</sequence>
<dbReference type="Proteomes" id="UP000326759">
    <property type="component" value="Unassembled WGS sequence"/>
</dbReference>
<dbReference type="GO" id="GO:0009896">
    <property type="term" value="P:positive regulation of catabolic process"/>
    <property type="evidence" value="ECO:0007669"/>
    <property type="project" value="UniProtKB-ARBA"/>
</dbReference>
<dbReference type="InterPro" id="IPR001766">
    <property type="entry name" value="Fork_head_dom"/>
</dbReference>
<evidence type="ECO:0000256" key="8">
    <source>
        <dbReference type="ARBA" id="ARBA00023125"/>
    </source>
</evidence>
<dbReference type="GO" id="GO:0010883">
    <property type="term" value="P:regulation of lipid storage"/>
    <property type="evidence" value="ECO:0007669"/>
    <property type="project" value="UniProtKB-ARBA"/>
</dbReference>
<protein>
    <recommendedName>
        <fullName evidence="14">Forkhead box protein O</fullName>
    </recommendedName>
</protein>
<keyword evidence="12" id="KW-0131">Cell cycle</keyword>
<proteinExistence type="predicted"/>
<dbReference type="GO" id="GO:0008340">
    <property type="term" value="P:determination of adult lifespan"/>
    <property type="evidence" value="ECO:0007669"/>
    <property type="project" value="UniProtKB-ARBA"/>
</dbReference>
<dbReference type="GO" id="GO:0005737">
    <property type="term" value="C:cytoplasm"/>
    <property type="evidence" value="ECO:0007669"/>
    <property type="project" value="UniProtKB-SubCell"/>
</dbReference>
<dbReference type="GO" id="GO:0042594">
    <property type="term" value="P:response to starvation"/>
    <property type="evidence" value="ECO:0007669"/>
    <property type="project" value="UniProtKB-ARBA"/>
</dbReference>
<dbReference type="InterPro" id="IPR036390">
    <property type="entry name" value="WH_DNA-bd_sf"/>
</dbReference>
<evidence type="ECO:0000256" key="14">
    <source>
        <dbReference type="ARBA" id="ARBA00039893"/>
    </source>
</evidence>
<evidence type="ECO:0000256" key="10">
    <source>
        <dbReference type="ARBA" id="ARBA00023163"/>
    </source>
</evidence>
<dbReference type="Gene3D" id="1.10.10.10">
    <property type="entry name" value="Winged helix-like DNA-binding domain superfamily/Winged helix DNA-binding domain"/>
    <property type="match status" value="1"/>
</dbReference>
<dbReference type="GO" id="GO:0001228">
    <property type="term" value="F:DNA-binding transcription activator activity, RNA polymerase II-specific"/>
    <property type="evidence" value="ECO:0007669"/>
    <property type="project" value="UniProtKB-ARBA"/>
</dbReference>
<dbReference type="GO" id="GO:0034599">
    <property type="term" value="P:cellular response to oxidative stress"/>
    <property type="evidence" value="ECO:0007669"/>
    <property type="project" value="UniProtKB-ARBA"/>
</dbReference>
<dbReference type="PROSITE" id="PS00658">
    <property type="entry name" value="FORK_HEAD_2"/>
    <property type="match status" value="1"/>
</dbReference>
<comment type="subcellular location">
    <subcellularLocation>
        <location evidence="2">Cytoplasm</location>
    </subcellularLocation>
    <subcellularLocation>
        <location evidence="1 15">Nucleus</location>
    </subcellularLocation>
</comment>
<organism evidence="18 19">
    <name type="scientific">Armadillidium nasatum</name>
    <dbReference type="NCBI Taxonomy" id="96803"/>
    <lineage>
        <taxon>Eukaryota</taxon>
        <taxon>Metazoa</taxon>
        <taxon>Ecdysozoa</taxon>
        <taxon>Arthropoda</taxon>
        <taxon>Crustacea</taxon>
        <taxon>Multicrustacea</taxon>
        <taxon>Malacostraca</taxon>
        <taxon>Eumalacostraca</taxon>
        <taxon>Peracarida</taxon>
        <taxon>Isopoda</taxon>
        <taxon>Oniscidea</taxon>
        <taxon>Crinocheta</taxon>
        <taxon>Armadillidiidae</taxon>
        <taxon>Armadillidium</taxon>
    </lineage>
</organism>
<evidence type="ECO:0000313" key="18">
    <source>
        <dbReference type="EMBL" id="KAB7501392.1"/>
    </source>
</evidence>
<evidence type="ECO:0000256" key="15">
    <source>
        <dbReference type="PROSITE-ProRule" id="PRU00089"/>
    </source>
</evidence>
<feature type="region of interest" description="Disordered" evidence="16">
    <location>
        <begin position="148"/>
        <end position="181"/>
    </location>
</feature>
<keyword evidence="5" id="KW-0597">Phosphoprotein</keyword>
<gene>
    <name evidence="18" type="primary">foxo</name>
    <name evidence="18" type="ORF">Anas_13924</name>
</gene>
<keyword evidence="3" id="KW-0217">Developmental protein</keyword>
<dbReference type="Pfam" id="PF00250">
    <property type="entry name" value="Forkhead"/>
    <property type="match status" value="1"/>
</dbReference>
<keyword evidence="8 15" id="KW-0238">DNA-binding</keyword>
<keyword evidence="11 15" id="KW-0539">Nucleus</keyword>
<evidence type="ECO:0000256" key="12">
    <source>
        <dbReference type="ARBA" id="ARBA00023306"/>
    </source>
</evidence>
<evidence type="ECO:0000256" key="4">
    <source>
        <dbReference type="ARBA" id="ARBA00022490"/>
    </source>
</evidence>
<dbReference type="InterPro" id="IPR036388">
    <property type="entry name" value="WH-like_DNA-bd_sf"/>
</dbReference>
<accession>A0A5N5T4T1</accession>
<keyword evidence="4" id="KW-0963">Cytoplasm</keyword>
<feature type="DNA-binding region" description="Fork-head" evidence="15">
    <location>
        <begin position="72"/>
        <end position="178"/>
    </location>
</feature>
<feature type="region of interest" description="Disordered" evidence="16">
    <location>
        <begin position="1"/>
        <end position="74"/>
    </location>
</feature>
<dbReference type="GO" id="GO:0031349">
    <property type="term" value="P:positive regulation of defense response"/>
    <property type="evidence" value="ECO:0007669"/>
    <property type="project" value="UniProtKB-ARBA"/>
</dbReference>
<evidence type="ECO:0000259" key="17">
    <source>
        <dbReference type="PROSITE" id="PS50039"/>
    </source>
</evidence>
<evidence type="ECO:0000256" key="9">
    <source>
        <dbReference type="ARBA" id="ARBA00023159"/>
    </source>
</evidence>
<comment type="caution">
    <text evidence="18">The sequence shown here is derived from an EMBL/GenBank/DDBJ whole genome shotgun (WGS) entry which is preliminary data.</text>
</comment>
<dbReference type="PANTHER" id="PTHR45767:SF2">
    <property type="entry name" value="FORKHEAD BOX PROTEIN O"/>
    <property type="match status" value="1"/>
</dbReference>
<evidence type="ECO:0000256" key="11">
    <source>
        <dbReference type="ARBA" id="ARBA00023242"/>
    </source>
</evidence>
<evidence type="ECO:0000313" key="19">
    <source>
        <dbReference type="Proteomes" id="UP000326759"/>
    </source>
</evidence>
<dbReference type="SMART" id="SM00339">
    <property type="entry name" value="FH"/>
    <property type="match status" value="1"/>
</dbReference>
<evidence type="ECO:0000256" key="5">
    <source>
        <dbReference type="ARBA" id="ARBA00022553"/>
    </source>
</evidence>
<evidence type="ECO:0000256" key="13">
    <source>
        <dbReference type="ARBA" id="ARBA00038846"/>
    </source>
</evidence>
<dbReference type="GO" id="GO:0040015">
    <property type="term" value="P:negative regulation of multicellular organism growth"/>
    <property type="evidence" value="ECO:0007669"/>
    <property type="project" value="UniProtKB-ARBA"/>
</dbReference>
<keyword evidence="7" id="KW-0805">Transcription regulation</keyword>